<gene>
    <name evidence="3" type="ORF">PECUL_23A040943</name>
</gene>
<reference evidence="3" key="1">
    <citation type="submission" date="2022-03" db="EMBL/GenBank/DDBJ databases">
        <authorList>
            <person name="Alioto T."/>
            <person name="Alioto T."/>
            <person name="Gomez Garrido J."/>
        </authorList>
    </citation>
    <scope>NUCLEOTIDE SEQUENCE</scope>
</reference>
<dbReference type="AlphaFoldDB" id="A0AAD1RZG0"/>
<sequence>MSNVHKIAVATTSRDIHFFDVSTMNIFEEFHLYGLSDVPTCFGYWYNVKSPGECSLLLWGDDSGGINLLRFLKPNSGVFERTFTQQPGPHKIYMQDLKDHSSLLNYQAIPNVHPEAITKLQYIPEQELLITSAGSSTSSIVIMDIHQKGKVYTWNISKGVRCFDYSKTMNLLVTGGLDHKVRLWNKYVPSRPIAVLPEHTMAILDVAIYEPLRQIFSYSKDS</sequence>
<evidence type="ECO:0000256" key="2">
    <source>
        <dbReference type="PROSITE-ProRule" id="PRU00221"/>
    </source>
</evidence>
<feature type="repeat" description="WD" evidence="2">
    <location>
        <begin position="160"/>
        <end position="185"/>
    </location>
</feature>
<accession>A0AAD1RZG0</accession>
<dbReference type="Gene3D" id="2.130.10.10">
    <property type="entry name" value="YVTN repeat-like/Quinoprotein amine dehydrogenase"/>
    <property type="match status" value="1"/>
</dbReference>
<feature type="non-terminal residue" evidence="3">
    <location>
        <position position="222"/>
    </location>
</feature>
<organism evidence="3 4">
    <name type="scientific">Pelobates cultripes</name>
    <name type="common">Western spadefoot toad</name>
    <dbReference type="NCBI Taxonomy" id="61616"/>
    <lineage>
        <taxon>Eukaryota</taxon>
        <taxon>Metazoa</taxon>
        <taxon>Chordata</taxon>
        <taxon>Craniata</taxon>
        <taxon>Vertebrata</taxon>
        <taxon>Euteleostomi</taxon>
        <taxon>Amphibia</taxon>
        <taxon>Batrachia</taxon>
        <taxon>Anura</taxon>
        <taxon>Pelobatoidea</taxon>
        <taxon>Pelobatidae</taxon>
        <taxon>Pelobates</taxon>
    </lineage>
</organism>
<dbReference type="InterPro" id="IPR015943">
    <property type="entry name" value="WD40/YVTN_repeat-like_dom_sf"/>
</dbReference>
<dbReference type="PANTHER" id="PTHR44324:SF3">
    <property type="entry name" value="WD REPEAT-CONTAINING PROTEIN 49-LIKE"/>
    <property type="match status" value="1"/>
</dbReference>
<dbReference type="InterPro" id="IPR001680">
    <property type="entry name" value="WD40_rpt"/>
</dbReference>
<dbReference type="SMART" id="SM00320">
    <property type="entry name" value="WD40"/>
    <property type="match status" value="2"/>
</dbReference>
<keyword evidence="1" id="KW-0677">Repeat</keyword>
<dbReference type="InterPro" id="IPR036322">
    <property type="entry name" value="WD40_repeat_dom_sf"/>
</dbReference>
<dbReference type="PROSITE" id="PS50082">
    <property type="entry name" value="WD_REPEATS_2"/>
    <property type="match status" value="1"/>
</dbReference>
<dbReference type="PANTHER" id="PTHR44324">
    <property type="entry name" value="WD40 REPEAT DOMAIN 95"/>
    <property type="match status" value="1"/>
</dbReference>
<evidence type="ECO:0000313" key="3">
    <source>
        <dbReference type="EMBL" id="CAH2283330.1"/>
    </source>
</evidence>
<dbReference type="InterPro" id="IPR051242">
    <property type="entry name" value="WD-EF-hand_domain"/>
</dbReference>
<dbReference type="SUPFAM" id="SSF50978">
    <property type="entry name" value="WD40 repeat-like"/>
    <property type="match status" value="1"/>
</dbReference>
<keyword evidence="4" id="KW-1185">Reference proteome</keyword>
<evidence type="ECO:0000256" key="1">
    <source>
        <dbReference type="ARBA" id="ARBA00022737"/>
    </source>
</evidence>
<dbReference type="EMBL" id="OW240915">
    <property type="protein sequence ID" value="CAH2283330.1"/>
    <property type="molecule type" value="Genomic_DNA"/>
</dbReference>
<keyword evidence="2" id="KW-0853">WD repeat</keyword>
<dbReference type="Proteomes" id="UP001295444">
    <property type="component" value="Chromosome 04"/>
</dbReference>
<proteinExistence type="predicted"/>
<dbReference type="Pfam" id="PF00400">
    <property type="entry name" value="WD40"/>
    <property type="match status" value="1"/>
</dbReference>
<name>A0AAD1RZG0_PELCU</name>
<protein>
    <submittedName>
        <fullName evidence="3">WD repeat-containing on Y chromosome-like</fullName>
    </submittedName>
</protein>
<evidence type="ECO:0000313" key="4">
    <source>
        <dbReference type="Proteomes" id="UP001295444"/>
    </source>
</evidence>